<dbReference type="PANTHER" id="PTHR43711">
    <property type="entry name" value="TWO-COMPONENT HISTIDINE KINASE"/>
    <property type="match status" value="1"/>
</dbReference>
<accession>A0A419X4P5</accession>
<dbReference type="Gene3D" id="3.30.565.10">
    <property type="entry name" value="Histidine kinase-like ATPase, C-terminal domain"/>
    <property type="match status" value="1"/>
</dbReference>
<sequence length="671" mass="77420">MHNKLNQKKKSDIAPKDITKSFFVSLIIIIVIFTTSFWFIYNRQINQINQEHLEQIESQIIQAKKDYLKTAVDRTIVEIKQIEEFFSNKFPSDSAYVRSQVKKYIKNHIRQNTLVDSGYIWINKIINYEGGDDYAIREVHPNLPETEGQFLSTHTTDIKGNTPYLTELQGVKKYGELFFTYWFKEFKTDQISQKLSYAKLYKKYDWIVATGIYLNDIDTLIENELKHDELLGHKRNNLTLVLIGLTLLITLLIALFYKKHLTKTFRFYTSEVEKRENKLQEINDSLEQVIAKRTYQLSESEKRYKAIFRNNQSIMMLIDPTNGQITDANSAAVKFYGYDYKTLTSMSIGKINTLPTEYLSKAIQSTAKTSSVYIFKHKLASGEIRDVEVYSEAMVFEEKKLLFSIIHDISELRKTKQELVIARKKAEESDQLKTAFLANMSHEIRTPLNSILGFTDLISTPDISAKQQELYSKIINSSGEQLLRIIDDIIDISHIESNQLKVSFESVSVNDLIKEIASVFRNTLDSKPENSVESHIYIPDESKDYIIETDTLRFTQICNNLLGNALKFTDEGQIEFGYKTKYDELEFYVKDTGCGIPKDQLNLIFERFAQVTRNEYREGNGLGLSITKGLVHLLGGTMSLKSEIDQGSTFFFTIPFTGVIQVKVSKSKELN</sequence>
<comment type="caution">
    <text evidence="9">The sequence shown here is derived from an EMBL/GenBank/DDBJ whole genome shotgun (WGS) entry which is preliminary data.</text>
</comment>
<gene>
    <name evidence="9" type="ORF">BXY64_2675</name>
</gene>
<feature type="transmembrane region" description="Helical" evidence="7">
    <location>
        <begin position="238"/>
        <end position="257"/>
    </location>
</feature>
<dbReference type="AlphaFoldDB" id="A0A419X4P5"/>
<dbReference type="CDD" id="cd16922">
    <property type="entry name" value="HATPase_EvgS-ArcB-TorS-like"/>
    <property type="match status" value="1"/>
</dbReference>
<evidence type="ECO:0000256" key="6">
    <source>
        <dbReference type="ARBA" id="ARBA00023012"/>
    </source>
</evidence>
<dbReference type="PANTHER" id="PTHR43711:SF31">
    <property type="entry name" value="HISTIDINE KINASE"/>
    <property type="match status" value="1"/>
</dbReference>
<dbReference type="Gene3D" id="1.10.287.130">
    <property type="match status" value="1"/>
</dbReference>
<dbReference type="EC" id="2.7.13.3" evidence="2"/>
<keyword evidence="4" id="KW-0808">Transferase</keyword>
<evidence type="ECO:0000313" key="9">
    <source>
        <dbReference type="EMBL" id="RKE02580.1"/>
    </source>
</evidence>
<dbReference type="SMART" id="SM00387">
    <property type="entry name" value="HATPase_c"/>
    <property type="match status" value="1"/>
</dbReference>
<dbReference type="InterPro" id="IPR004358">
    <property type="entry name" value="Sig_transdc_His_kin-like_C"/>
</dbReference>
<dbReference type="PRINTS" id="PR00344">
    <property type="entry name" value="BCTRLSENSOR"/>
</dbReference>
<keyword evidence="10" id="KW-1185">Reference proteome</keyword>
<dbReference type="InterPro" id="IPR003661">
    <property type="entry name" value="HisK_dim/P_dom"/>
</dbReference>
<evidence type="ECO:0000259" key="8">
    <source>
        <dbReference type="PROSITE" id="PS50109"/>
    </source>
</evidence>
<dbReference type="Pfam" id="PF13188">
    <property type="entry name" value="PAS_8"/>
    <property type="match status" value="1"/>
</dbReference>
<dbReference type="Gene3D" id="3.30.450.20">
    <property type="entry name" value="PAS domain"/>
    <property type="match status" value="2"/>
</dbReference>
<dbReference type="SMART" id="SM00388">
    <property type="entry name" value="HisKA"/>
    <property type="match status" value="1"/>
</dbReference>
<keyword evidence="7" id="KW-1133">Transmembrane helix</keyword>
<dbReference type="CDD" id="cd00082">
    <property type="entry name" value="HisKA"/>
    <property type="match status" value="1"/>
</dbReference>
<dbReference type="Pfam" id="PF00512">
    <property type="entry name" value="HisKA"/>
    <property type="match status" value="1"/>
</dbReference>
<dbReference type="InterPro" id="IPR000014">
    <property type="entry name" value="PAS"/>
</dbReference>
<dbReference type="NCBIfam" id="TIGR00229">
    <property type="entry name" value="sensory_box"/>
    <property type="match status" value="1"/>
</dbReference>
<dbReference type="InterPro" id="IPR035965">
    <property type="entry name" value="PAS-like_dom_sf"/>
</dbReference>
<dbReference type="InterPro" id="IPR004010">
    <property type="entry name" value="Double_Cache_2"/>
</dbReference>
<evidence type="ECO:0000256" key="4">
    <source>
        <dbReference type="ARBA" id="ARBA00022679"/>
    </source>
</evidence>
<dbReference type="Pfam" id="PF02518">
    <property type="entry name" value="HATPase_c"/>
    <property type="match status" value="1"/>
</dbReference>
<keyword evidence="3" id="KW-0597">Phosphoprotein</keyword>
<keyword evidence="6" id="KW-0902">Two-component regulatory system</keyword>
<evidence type="ECO:0000256" key="1">
    <source>
        <dbReference type="ARBA" id="ARBA00000085"/>
    </source>
</evidence>
<dbReference type="OrthoDB" id="9796457at2"/>
<keyword evidence="5" id="KW-0418">Kinase</keyword>
<proteinExistence type="predicted"/>
<dbReference type="Pfam" id="PF08269">
    <property type="entry name" value="dCache_2"/>
    <property type="match status" value="1"/>
</dbReference>
<name>A0A419X4P5_9BACT</name>
<evidence type="ECO:0000256" key="3">
    <source>
        <dbReference type="ARBA" id="ARBA00022553"/>
    </source>
</evidence>
<feature type="transmembrane region" description="Helical" evidence="7">
    <location>
        <begin position="21"/>
        <end position="41"/>
    </location>
</feature>
<dbReference type="GO" id="GO:0000155">
    <property type="term" value="F:phosphorelay sensor kinase activity"/>
    <property type="evidence" value="ECO:0007669"/>
    <property type="project" value="InterPro"/>
</dbReference>
<dbReference type="SUPFAM" id="SSF55874">
    <property type="entry name" value="ATPase domain of HSP90 chaperone/DNA topoisomerase II/histidine kinase"/>
    <property type="match status" value="1"/>
</dbReference>
<evidence type="ECO:0000256" key="7">
    <source>
        <dbReference type="SAM" id="Phobius"/>
    </source>
</evidence>
<dbReference type="InterPro" id="IPR036890">
    <property type="entry name" value="HATPase_C_sf"/>
</dbReference>
<dbReference type="Proteomes" id="UP000284531">
    <property type="component" value="Unassembled WGS sequence"/>
</dbReference>
<dbReference type="InterPro" id="IPR050736">
    <property type="entry name" value="Sensor_HK_Regulatory"/>
</dbReference>
<dbReference type="PROSITE" id="PS50109">
    <property type="entry name" value="HIS_KIN"/>
    <property type="match status" value="1"/>
</dbReference>
<dbReference type="SUPFAM" id="SSF55785">
    <property type="entry name" value="PYP-like sensor domain (PAS domain)"/>
    <property type="match status" value="1"/>
</dbReference>
<keyword evidence="7" id="KW-0812">Transmembrane</keyword>
<dbReference type="FunFam" id="3.30.565.10:FF:000006">
    <property type="entry name" value="Sensor histidine kinase WalK"/>
    <property type="match status" value="1"/>
</dbReference>
<evidence type="ECO:0000256" key="5">
    <source>
        <dbReference type="ARBA" id="ARBA00022777"/>
    </source>
</evidence>
<dbReference type="InterPro" id="IPR005467">
    <property type="entry name" value="His_kinase_dom"/>
</dbReference>
<dbReference type="InterPro" id="IPR003594">
    <property type="entry name" value="HATPase_dom"/>
</dbReference>
<comment type="catalytic activity">
    <reaction evidence="1">
        <text>ATP + protein L-histidine = ADP + protein N-phospho-L-histidine.</text>
        <dbReference type="EC" id="2.7.13.3"/>
    </reaction>
</comment>
<feature type="domain" description="Histidine kinase" evidence="8">
    <location>
        <begin position="439"/>
        <end position="658"/>
    </location>
</feature>
<keyword evidence="7" id="KW-0472">Membrane</keyword>
<evidence type="ECO:0000256" key="2">
    <source>
        <dbReference type="ARBA" id="ARBA00012438"/>
    </source>
</evidence>
<evidence type="ECO:0000313" key="10">
    <source>
        <dbReference type="Proteomes" id="UP000284531"/>
    </source>
</evidence>
<organism evidence="9 10">
    <name type="scientific">Marinifilum flexuosum</name>
    <dbReference type="NCBI Taxonomy" id="1117708"/>
    <lineage>
        <taxon>Bacteria</taxon>
        <taxon>Pseudomonadati</taxon>
        <taxon>Bacteroidota</taxon>
        <taxon>Bacteroidia</taxon>
        <taxon>Marinilabiliales</taxon>
        <taxon>Marinifilaceae</taxon>
    </lineage>
</organism>
<dbReference type="InterPro" id="IPR036097">
    <property type="entry name" value="HisK_dim/P_sf"/>
</dbReference>
<dbReference type="SUPFAM" id="SSF47384">
    <property type="entry name" value="Homodimeric domain of signal transducing histidine kinase"/>
    <property type="match status" value="1"/>
</dbReference>
<dbReference type="EMBL" id="RAPQ01000009">
    <property type="protein sequence ID" value="RKE02580.1"/>
    <property type="molecule type" value="Genomic_DNA"/>
</dbReference>
<reference evidence="9 10" key="1">
    <citation type="submission" date="2018-09" db="EMBL/GenBank/DDBJ databases">
        <title>Genomic Encyclopedia of Archaeal and Bacterial Type Strains, Phase II (KMG-II): from individual species to whole genera.</title>
        <authorList>
            <person name="Goeker M."/>
        </authorList>
    </citation>
    <scope>NUCLEOTIDE SEQUENCE [LARGE SCALE GENOMIC DNA]</scope>
    <source>
        <strain evidence="9 10">DSM 21950</strain>
    </source>
</reference>
<protein>
    <recommendedName>
        <fullName evidence="2">histidine kinase</fullName>
        <ecNumber evidence="2">2.7.13.3</ecNumber>
    </recommendedName>
</protein>